<evidence type="ECO:0000313" key="4">
    <source>
        <dbReference type="Proteomes" id="UP001153076"/>
    </source>
</evidence>
<evidence type="ECO:0000313" key="3">
    <source>
        <dbReference type="EMBL" id="KAJ8432604.1"/>
    </source>
</evidence>
<dbReference type="InterPro" id="IPR026960">
    <property type="entry name" value="RVT-Znf"/>
</dbReference>
<name>A0A9Q1JWY6_9CARY</name>
<accession>A0A9Q1JWY6</accession>
<proteinExistence type="predicted"/>
<reference evidence="3" key="1">
    <citation type="submission" date="2022-04" db="EMBL/GenBank/DDBJ databases">
        <title>Carnegiea gigantea Genome sequencing and assembly v2.</title>
        <authorList>
            <person name="Copetti D."/>
            <person name="Sanderson M.J."/>
            <person name="Burquez A."/>
            <person name="Wojciechowski M.F."/>
        </authorList>
    </citation>
    <scope>NUCLEOTIDE SEQUENCE</scope>
    <source>
        <strain evidence="3">SGP5-SGP5p</strain>
        <tissue evidence="3">Aerial part</tissue>
    </source>
</reference>
<organism evidence="3 4">
    <name type="scientific">Carnegiea gigantea</name>
    <dbReference type="NCBI Taxonomy" id="171969"/>
    <lineage>
        <taxon>Eukaryota</taxon>
        <taxon>Viridiplantae</taxon>
        <taxon>Streptophyta</taxon>
        <taxon>Embryophyta</taxon>
        <taxon>Tracheophyta</taxon>
        <taxon>Spermatophyta</taxon>
        <taxon>Magnoliopsida</taxon>
        <taxon>eudicotyledons</taxon>
        <taxon>Gunneridae</taxon>
        <taxon>Pentapetalae</taxon>
        <taxon>Caryophyllales</taxon>
        <taxon>Cactineae</taxon>
        <taxon>Cactaceae</taxon>
        <taxon>Cactoideae</taxon>
        <taxon>Echinocereeae</taxon>
        <taxon>Carnegiea</taxon>
    </lineage>
</organism>
<dbReference type="Proteomes" id="UP001153076">
    <property type="component" value="Unassembled WGS sequence"/>
</dbReference>
<dbReference type="EMBL" id="JAKOGI010000597">
    <property type="protein sequence ID" value="KAJ8432604.1"/>
    <property type="molecule type" value="Genomic_DNA"/>
</dbReference>
<evidence type="ECO:0000259" key="1">
    <source>
        <dbReference type="Pfam" id="PF13966"/>
    </source>
</evidence>
<protein>
    <recommendedName>
        <fullName evidence="1">Reverse transcriptase zinc-binding domain-containing protein</fullName>
    </recommendedName>
</protein>
<dbReference type="AlphaFoldDB" id="A0A9Q1JWY6"/>
<gene>
    <name evidence="3" type="ORF">Cgig2_008689</name>
    <name evidence="2" type="ORF">Cgig2_020927</name>
</gene>
<dbReference type="EMBL" id="JAKOGI010002082">
    <property type="protein sequence ID" value="KAJ8423004.1"/>
    <property type="molecule type" value="Genomic_DNA"/>
</dbReference>
<dbReference type="PANTHER" id="PTHR33710">
    <property type="entry name" value="BNAC02G09200D PROTEIN"/>
    <property type="match status" value="1"/>
</dbReference>
<keyword evidence="4" id="KW-1185">Reference proteome</keyword>
<dbReference type="OrthoDB" id="649363at2759"/>
<comment type="caution">
    <text evidence="3">The sequence shown here is derived from an EMBL/GenBank/DDBJ whole genome shotgun (WGS) entry which is preliminary data.</text>
</comment>
<evidence type="ECO:0000313" key="2">
    <source>
        <dbReference type="EMBL" id="KAJ8423004.1"/>
    </source>
</evidence>
<dbReference type="PANTHER" id="PTHR33710:SF71">
    <property type="entry name" value="ENDONUCLEASE_EXONUCLEASE_PHOSPHATASE DOMAIN-CONTAINING PROTEIN"/>
    <property type="match status" value="1"/>
</dbReference>
<feature type="domain" description="Reverse transcriptase zinc-binding" evidence="1">
    <location>
        <begin position="397"/>
        <end position="466"/>
    </location>
</feature>
<dbReference type="Pfam" id="PF13966">
    <property type="entry name" value="zf-RVT"/>
    <property type="match status" value="1"/>
</dbReference>
<sequence>MDTGLEEAWKPLSLTTEDDMIVESDDTIPHDYAEQVALCLWGNILLLKELTGFEQLSEVKFSNVQFWVKALDVPPLKQTSSFAKILGDNLGVFVGCDEPQLFCAMDKSVNFQVESNDSSKGSSKPKAKLSFEEPSALPAPTDPNHSIVANSVDYKECSGRIALLWKKTLHVTLLSMSLNHVDVTVQVGGDINEIWYNYENKGGLDKPQFILDSFRDTFSSCELYDMGYSGYAFTWWNRQDGEHSVEECLNRFCTSIKWLILFPSAKCFYIDVKLSDHLSIQMKFRNGDAGYRNGVLDPSLVSAVKGKIVACSKALSQWNVSTFGNIQGNSQTLEPSPREASDISSREKILEEICDWRRKEEILWYQRARLDFLRHKDSNSKWSLKKSQEPSSSISLGVNPWKLLWSLDVLPRIKMFGWKMLIIALATQSSLARCLKDFNMACHICGALEDNTTHALLECPLAVEIWAAGLFKSDLRTPSIADHSPSTLAGRAVAFVKGFRDAKLSLAPSSHHQVSIWSPLDPGRYRLNFDTASNFPFLKRDGNRVAHEAAHIQPPVSGPKIWTEDMPLSIITLASTDMCTFLDNHLI</sequence>